<sequence>SGFLPCGNCFVMVPQDRFFALERFGKFDRTLAPGLSWAGFDLCGACVAFRSISSRVVQSFIRVTTKTLDNVFVYVMVAVQHTVTAEGAQDALYKLEDVTEQLDSYVSDVVRSFVPTLSLDECFERKEEISMAAEEKLKAEMVQYGLTILKALVIDIQPDHSVVASMNEINKQKRLRDASQMAAEAHQVRVVRAAEAAADAAQLAGEGIARQRRAIIDGIRDSITFGTEDLWSVLRDAKRCIVWEQIQHSVPG</sequence>
<dbReference type="EMBL" id="CAJNIZ010008936">
    <property type="protein sequence ID" value="CAE7274106.1"/>
    <property type="molecule type" value="Genomic_DNA"/>
</dbReference>
<comment type="caution">
    <text evidence="2">The sequence shown here is derived from an EMBL/GenBank/DDBJ whole genome shotgun (WGS) entry which is preliminary data.</text>
</comment>
<evidence type="ECO:0000313" key="3">
    <source>
        <dbReference type="Proteomes" id="UP000649617"/>
    </source>
</evidence>
<dbReference type="InterPro" id="IPR050710">
    <property type="entry name" value="Band7/mec-2_domain"/>
</dbReference>
<evidence type="ECO:0000313" key="2">
    <source>
        <dbReference type="EMBL" id="CAE7274106.1"/>
    </source>
</evidence>
<dbReference type="InterPro" id="IPR036013">
    <property type="entry name" value="Band_7/SPFH_dom_sf"/>
</dbReference>
<proteinExistence type="predicted"/>
<feature type="domain" description="Band 7" evidence="1">
    <location>
        <begin position="8"/>
        <end position="170"/>
    </location>
</feature>
<gene>
    <name evidence="2" type="primary">HIR3</name>
    <name evidence="2" type="ORF">SPIL2461_LOCUS6085</name>
</gene>
<feature type="non-terminal residue" evidence="2">
    <location>
        <position position="1"/>
    </location>
</feature>
<evidence type="ECO:0000259" key="1">
    <source>
        <dbReference type="SMART" id="SM00244"/>
    </source>
</evidence>
<accession>A0A812N346</accession>
<protein>
    <submittedName>
        <fullName evidence="2">HIR3 protein</fullName>
    </submittedName>
</protein>
<name>A0A812N346_SYMPI</name>
<keyword evidence="3" id="KW-1185">Reference proteome</keyword>
<dbReference type="Pfam" id="PF01145">
    <property type="entry name" value="Band_7"/>
    <property type="match status" value="1"/>
</dbReference>
<dbReference type="AlphaFoldDB" id="A0A812N346"/>
<dbReference type="OrthoDB" id="434619at2759"/>
<reference evidence="2" key="1">
    <citation type="submission" date="2021-02" db="EMBL/GenBank/DDBJ databases">
        <authorList>
            <person name="Dougan E. K."/>
            <person name="Rhodes N."/>
            <person name="Thang M."/>
            <person name="Chan C."/>
        </authorList>
    </citation>
    <scope>NUCLEOTIDE SEQUENCE</scope>
</reference>
<dbReference type="PANTHER" id="PTHR43327:SF31">
    <property type="entry name" value="HYPERSENSITIVE-INDUCED RESPONSE PROTEIN 2"/>
    <property type="match status" value="1"/>
</dbReference>
<dbReference type="SUPFAM" id="SSF117892">
    <property type="entry name" value="Band 7/SPFH domain"/>
    <property type="match status" value="1"/>
</dbReference>
<dbReference type="Gene3D" id="3.30.479.30">
    <property type="entry name" value="Band 7 domain"/>
    <property type="match status" value="1"/>
</dbReference>
<dbReference type="Proteomes" id="UP000649617">
    <property type="component" value="Unassembled WGS sequence"/>
</dbReference>
<dbReference type="SMART" id="SM00244">
    <property type="entry name" value="PHB"/>
    <property type="match status" value="1"/>
</dbReference>
<organism evidence="2 3">
    <name type="scientific">Symbiodinium pilosum</name>
    <name type="common">Dinoflagellate</name>
    <dbReference type="NCBI Taxonomy" id="2952"/>
    <lineage>
        <taxon>Eukaryota</taxon>
        <taxon>Sar</taxon>
        <taxon>Alveolata</taxon>
        <taxon>Dinophyceae</taxon>
        <taxon>Suessiales</taxon>
        <taxon>Symbiodiniaceae</taxon>
        <taxon>Symbiodinium</taxon>
    </lineage>
</organism>
<dbReference type="InterPro" id="IPR001107">
    <property type="entry name" value="Band_7"/>
</dbReference>
<dbReference type="PANTHER" id="PTHR43327">
    <property type="entry name" value="STOMATIN-LIKE PROTEIN 2, MITOCHONDRIAL"/>
    <property type="match status" value="1"/>
</dbReference>